<dbReference type="PANTHER" id="PTHR33927:SF5">
    <property type="entry name" value="ENZYME, PUTATIVE (AFU_ORTHOLOGUE AFUA_8G01222)-RELATED"/>
    <property type="match status" value="1"/>
</dbReference>
<proteinExistence type="predicted"/>
<accession>C8XKG9</accession>
<feature type="transmembrane region" description="Helical" evidence="2">
    <location>
        <begin position="52"/>
        <end position="73"/>
    </location>
</feature>
<reference evidence="4" key="1">
    <citation type="submission" date="2009-09" db="EMBL/GenBank/DDBJ databases">
        <title>The complete genome of Nakamurella multipartita DSM 44233.</title>
        <authorList>
            <consortium name="US DOE Joint Genome Institute (JGI-PGF)"/>
            <person name="Lucas S."/>
            <person name="Copeland A."/>
            <person name="Lapidus A."/>
            <person name="Glavina del Rio T."/>
            <person name="Dalin E."/>
            <person name="Tice H."/>
            <person name="Bruce D."/>
            <person name="Goodwin L."/>
            <person name="Pitluck S."/>
            <person name="Kyrpides N."/>
            <person name="Mavromatis K."/>
            <person name="Ivanova N."/>
            <person name="Ovchinnikova G."/>
            <person name="Sims D."/>
            <person name="Meincke L."/>
            <person name="Brettin T."/>
            <person name="Detter J.C."/>
            <person name="Han C."/>
            <person name="Larimer F."/>
            <person name="Land M."/>
            <person name="Hauser L."/>
            <person name="Markowitz V."/>
            <person name="Cheng J.-F."/>
            <person name="Hugenholtz P."/>
            <person name="Woyke T."/>
            <person name="Wu D."/>
            <person name="Klenk H.-P."/>
            <person name="Eisen J.A."/>
        </authorList>
    </citation>
    <scope>NUCLEOTIDE SEQUENCE [LARGE SCALE GENOMIC DNA]</scope>
    <source>
        <strain evidence="4">ATCC 700099 / DSM 44233 / CIP 104796 / JCM 9543 / NBRC 105858 / Y-104</strain>
    </source>
</reference>
<dbReference type="Gene3D" id="3.40.50.80">
    <property type="entry name" value="Nucleotide-binding domain of ferredoxin-NADP reductase (FNR) module"/>
    <property type="match status" value="1"/>
</dbReference>
<name>C8XKG9_NAKMY</name>
<dbReference type="InParanoid" id="C8XKG9"/>
<keyword evidence="2" id="KW-1133">Transmembrane helix</keyword>
<feature type="transmembrane region" description="Helical" evidence="2">
    <location>
        <begin position="27"/>
        <end position="46"/>
    </location>
</feature>
<feature type="transmembrane region" description="Helical" evidence="2">
    <location>
        <begin position="219"/>
        <end position="235"/>
    </location>
</feature>
<dbReference type="RefSeq" id="WP_015747621.1">
    <property type="nucleotide sequence ID" value="NC_013235.1"/>
</dbReference>
<dbReference type="InterPro" id="IPR039261">
    <property type="entry name" value="FNR_nucleotide-bd"/>
</dbReference>
<protein>
    <recommendedName>
        <fullName evidence="5">Oxidoreductase FAD/NAD(P)-binding domain protein</fullName>
    </recommendedName>
</protein>
<organism evidence="3 4">
    <name type="scientific">Nakamurella multipartita (strain ATCC 700099 / DSM 44233 / CIP 104796 / JCM 9543 / NBRC 105858 / Y-104)</name>
    <name type="common">Microsphaera multipartita</name>
    <dbReference type="NCBI Taxonomy" id="479431"/>
    <lineage>
        <taxon>Bacteria</taxon>
        <taxon>Bacillati</taxon>
        <taxon>Actinomycetota</taxon>
        <taxon>Actinomycetes</taxon>
        <taxon>Nakamurellales</taxon>
        <taxon>Nakamurellaceae</taxon>
        <taxon>Nakamurella</taxon>
    </lineage>
</organism>
<dbReference type="InterPro" id="IPR052979">
    <property type="entry name" value="Adenylate-forming_domain"/>
</dbReference>
<feature type="region of interest" description="Disordered" evidence="1">
    <location>
        <begin position="1"/>
        <end position="20"/>
    </location>
</feature>
<feature type="transmembrane region" description="Helical" evidence="2">
    <location>
        <begin position="107"/>
        <end position="132"/>
    </location>
</feature>
<dbReference type="KEGG" id="nml:Namu_2356"/>
<reference evidence="3 4" key="2">
    <citation type="journal article" date="2010" name="Stand. Genomic Sci.">
        <title>Complete genome sequence of Nakamurella multipartita type strain (Y-104).</title>
        <authorList>
            <person name="Tice H."/>
            <person name="Mayilraj S."/>
            <person name="Sims D."/>
            <person name="Lapidus A."/>
            <person name="Nolan M."/>
            <person name="Lucas S."/>
            <person name="Glavina Del Rio T."/>
            <person name="Copeland A."/>
            <person name="Cheng J.F."/>
            <person name="Meincke L."/>
            <person name="Bruce D."/>
            <person name="Goodwin L."/>
            <person name="Pitluck S."/>
            <person name="Ivanova N."/>
            <person name="Mavromatis K."/>
            <person name="Ovchinnikova G."/>
            <person name="Pati A."/>
            <person name="Chen A."/>
            <person name="Palaniappan K."/>
            <person name="Land M."/>
            <person name="Hauser L."/>
            <person name="Chang Y.J."/>
            <person name="Jeffries C.D."/>
            <person name="Detter J.C."/>
            <person name="Brettin T."/>
            <person name="Rohde M."/>
            <person name="Goker M."/>
            <person name="Bristow J."/>
            <person name="Eisen J.A."/>
            <person name="Markowitz V."/>
            <person name="Hugenholtz P."/>
            <person name="Kyrpides N.C."/>
            <person name="Klenk H.P."/>
            <person name="Chen F."/>
        </authorList>
    </citation>
    <scope>NUCLEOTIDE SEQUENCE [LARGE SCALE GENOMIC DNA]</scope>
    <source>
        <strain evidence="4">ATCC 700099 / DSM 44233 / CIP 104796 / JCM 9543 / NBRC 105858 / Y-104</strain>
    </source>
</reference>
<dbReference type="EMBL" id="CP001737">
    <property type="protein sequence ID" value="ACV78731.1"/>
    <property type="molecule type" value="Genomic_DNA"/>
</dbReference>
<dbReference type="AlphaFoldDB" id="C8XKG9"/>
<dbReference type="eggNOG" id="COG1018">
    <property type="taxonomic scope" value="Bacteria"/>
</dbReference>
<evidence type="ECO:0000313" key="4">
    <source>
        <dbReference type="Proteomes" id="UP000002218"/>
    </source>
</evidence>
<dbReference type="Proteomes" id="UP000002218">
    <property type="component" value="Chromosome"/>
</dbReference>
<gene>
    <name evidence="3" type="ordered locus">Namu_2356</name>
</gene>
<feature type="transmembrane region" description="Helical" evidence="2">
    <location>
        <begin position="180"/>
        <end position="199"/>
    </location>
</feature>
<dbReference type="SUPFAM" id="SSF52343">
    <property type="entry name" value="Ferredoxin reductase-like, C-terminal NADP-linked domain"/>
    <property type="match status" value="1"/>
</dbReference>
<evidence type="ECO:0000256" key="1">
    <source>
        <dbReference type="SAM" id="MobiDB-lite"/>
    </source>
</evidence>
<evidence type="ECO:0008006" key="5">
    <source>
        <dbReference type="Google" id="ProtNLM"/>
    </source>
</evidence>
<feature type="transmembrane region" description="Helical" evidence="2">
    <location>
        <begin position="138"/>
        <end position="160"/>
    </location>
</feature>
<evidence type="ECO:0000313" key="3">
    <source>
        <dbReference type="EMBL" id="ACV78731.1"/>
    </source>
</evidence>
<dbReference type="PANTHER" id="PTHR33927">
    <property type="entry name" value="TRANSMEMBRANE PROTEIN"/>
    <property type="match status" value="1"/>
</dbReference>
<keyword evidence="2" id="KW-0812">Transmembrane</keyword>
<sequence length="442" mass="46919" precursor="true">MSTRILSRRPDRQDPTTDRTASAIRPFVSTLLAVVGLHAVAAAALLDRGLSWSGLVTATITAASVAIGTAALVRQQDVVNAVFGGVTAAPHSWPLRVRAALAQVHQVLAGIHVGSAIAATGWFGAFTALVGWRVLTGGAAWTAAFGVAAAILVVLVIMTICAVPRMRERHHDLFEATHRFGGWLALALFAVLTVLFGVVTTRGPAGSWELTVADSPNTWILLLAAVAAILPWLQLRRAAVQVAAPSEHVALVTVNRGRSVRTGSASRIARRPLGQWHAFANMTVPGSTEYRMAVSRAGGWTSEFIADRPDHVWVKGVPTTGVGSVSRLFTRVVWVATGSGIAPCLPHLLGDPTPARLIWVTRNPERTYGRELVAQIMAAQPDALIWDTDADGKPDLAQLAARVCRETGAEAVVCISNKKATMRVVGRLRADGIAAYGPIWDS</sequence>
<keyword evidence="2" id="KW-0472">Membrane</keyword>
<dbReference type="HOGENOM" id="CLU_005562_3_2_11"/>
<dbReference type="OrthoDB" id="1154639at2"/>
<evidence type="ECO:0000256" key="2">
    <source>
        <dbReference type="SAM" id="Phobius"/>
    </source>
</evidence>
<keyword evidence="4" id="KW-1185">Reference proteome</keyword>
<dbReference type="STRING" id="479431.Namu_2356"/>
<feature type="compositionally biased region" description="Basic and acidic residues" evidence="1">
    <location>
        <begin position="8"/>
        <end position="17"/>
    </location>
</feature>